<dbReference type="Proteomes" id="UP000031327">
    <property type="component" value="Unassembled WGS sequence"/>
</dbReference>
<organism evidence="1 2">
    <name type="scientific">Pseudoalteromonas luteoviolacea</name>
    <dbReference type="NCBI Taxonomy" id="43657"/>
    <lineage>
        <taxon>Bacteria</taxon>
        <taxon>Pseudomonadati</taxon>
        <taxon>Pseudomonadota</taxon>
        <taxon>Gammaproteobacteria</taxon>
        <taxon>Alteromonadales</taxon>
        <taxon>Pseudoalteromonadaceae</taxon>
        <taxon>Pseudoalteromonas</taxon>
    </lineage>
</organism>
<reference evidence="1 2" key="1">
    <citation type="submission" date="2014-12" db="EMBL/GenBank/DDBJ databases">
        <title>Draft Genome Sequence of Pseudoalteromonas luteoviolacea HI1.</title>
        <authorList>
            <person name="Asahina A.Y."/>
            <person name="Hadfield M.G."/>
        </authorList>
    </citation>
    <scope>NUCLEOTIDE SEQUENCE [LARGE SCALE GENOMIC DNA]</scope>
    <source>
        <strain evidence="1 2">HI1</strain>
    </source>
</reference>
<sequence length="918" mass="100309">MTWFNSTNSNATNGSNIIKINDNQSVANIRASDALVLGAFAPVEISKAYVTTHGTFIELIKPWPNATQSQVPCVVLPTSGDFNTAVSALNNASKMVNDNYKSMLDWQTKTGSVQFSDLDGNTQTVKTLRQMQNEIDAVNPYPWAMRKVEFEARRQQNLEKYAAGGFVHFGKHLASAKSVNEGLYEQTTELNVLQLGASYSHAGASPTDEPVLHIAGVITHLSQLCNIGEAFNTIKLPPAEKGLRTYDGATGLSVVHAASDVAFASETDSNKVVTERCDMFGFELFSREINDADPFVYKYGVIQSQANEINGVATSLDTIRPAAYFAWFEGDDLSVGKGINWQTASESQRIAIASDPKNNIYFDDLSGKFYQWSVRGRSFQGSGNSNWSHIDSTAHSHLSFDGNNSSTVKVKATSNSELAAIYESNSNNENKGVFTSELHETYFLVCGEVNRLNSGIYHPSFNPNGTSRFYSASKNGSAKWFEPKYKNPTATKDCFSFGTDGFGHEDWGQDVSTTGRPDGKVHSVIYAEGCGGVCKDMRYSSLPVCTESIHKADTLIKSGQWRGYENQFHMQFLTATHFYFAHYNVNSNVYFKSGQNNSGTLIDFVALGFESGSSVIVVQPNTGYIGYGALHAESGHIKLQSYETNVITQDAGSYVGSLNKTDKCYIVKISLFDGFSGEYLNCDVIGHPEQIVRCDTLKGGWVGKWIPTPPDSTEKSFIVSKPIAGDISGAISSDLGETWSPLGISNIVDNTSGSVTFVAPTNSITVLLYSTLANLTQPTTSTLLLKPSFVQVAGLDSKHLAHSLINKPAIANVGSSEYVITSYSVNEEHESIVTHHSAGLNSQLKTSSAVKFITSKCSHKGKAYIKYYYKELRFDGASWGDDDKLQFSDKQNSMIDNNGFKVRFGVSISTTPLGWLKE</sequence>
<dbReference type="AlphaFoldDB" id="A0A0C1Q7Y0"/>
<protein>
    <submittedName>
        <fullName evidence="1">Uncharacterized protein</fullName>
    </submittedName>
</protein>
<proteinExistence type="predicted"/>
<evidence type="ECO:0000313" key="2">
    <source>
        <dbReference type="Proteomes" id="UP000031327"/>
    </source>
</evidence>
<evidence type="ECO:0000313" key="1">
    <source>
        <dbReference type="EMBL" id="KID56841.1"/>
    </source>
</evidence>
<comment type="caution">
    <text evidence="1">The sequence shown here is derived from an EMBL/GenBank/DDBJ whole genome shotgun (WGS) entry which is preliminary data.</text>
</comment>
<dbReference type="OrthoDB" id="6277575at2"/>
<accession>A0A0C1Q7Y0</accession>
<dbReference type="EMBL" id="JWIC01000006">
    <property type="protein sequence ID" value="KID56841.1"/>
    <property type="molecule type" value="Genomic_DNA"/>
</dbReference>
<name>A0A0C1Q7Y0_9GAMM</name>
<dbReference type="RefSeq" id="WP_039609905.1">
    <property type="nucleotide sequence ID" value="NZ_JWIC01000006.1"/>
</dbReference>
<gene>
    <name evidence="1" type="ORF">JF50_13155</name>
</gene>